<proteinExistence type="predicted"/>
<dbReference type="AlphaFoldDB" id="A0A0J9S1I4"/>
<feature type="transmembrane region" description="Helical" evidence="1">
    <location>
        <begin position="171"/>
        <end position="189"/>
    </location>
</feature>
<dbReference type="Pfam" id="PF12420">
    <property type="entry name" value="DUF3671"/>
    <property type="match status" value="1"/>
</dbReference>
<organism evidence="2 3">
    <name type="scientific">Plasmodium vivax India VII</name>
    <dbReference type="NCBI Taxonomy" id="1077284"/>
    <lineage>
        <taxon>Eukaryota</taxon>
        <taxon>Sar</taxon>
        <taxon>Alveolata</taxon>
        <taxon>Apicomplexa</taxon>
        <taxon>Aconoidasida</taxon>
        <taxon>Haemosporida</taxon>
        <taxon>Plasmodiidae</taxon>
        <taxon>Plasmodium</taxon>
        <taxon>Plasmodium (Plasmodium)</taxon>
    </lineage>
</organism>
<dbReference type="OrthoDB" id="10288585at2759"/>
<accession>A0A0J9S1I4</accession>
<feature type="transmembrane region" description="Helical" evidence="1">
    <location>
        <begin position="12"/>
        <end position="29"/>
    </location>
</feature>
<evidence type="ECO:0000313" key="3">
    <source>
        <dbReference type="Proteomes" id="UP000053562"/>
    </source>
</evidence>
<keyword evidence="1" id="KW-0472">Membrane</keyword>
<dbReference type="EMBL" id="KQ234675">
    <property type="protein sequence ID" value="KMZ76611.1"/>
    <property type="molecule type" value="Genomic_DNA"/>
</dbReference>
<reference evidence="2 3" key="1">
    <citation type="submission" date="2011-08" db="EMBL/GenBank/DDBJ databases">
        <title>The Genome Sequence of Plasmodium vivax India VII.</title>
        <authorList>
            <consortium name="The Broad Institute Genome Sequencing Platform"/>
            <consortium name="The Broad Institute Genome Sequencing Center for Infectious Disease"/>
            <person name="Neafsey D."/>
            <person name="Carlton J."/>
            <person name="Barnwell J."/>
            <person name="Collins W."/>
            <person name="Escalante A."/>
            <person name="Mullikin J."/>
            <person name="Saul A."/>
            <person name="Guigo R."/>
            <person name="Camara F."/>
            <person name="Young S.K."/>
            <person name="Zeng Q."/>
            <person name="Gargeya S."/>
            <person name="Fitzgerald M."/>
            <person name="Haas B."/>
            <person name="Abouelleil A."/>
            <person name="Alvarado L."/>
            <person name="Arachchi H.M."/>
            <person name="Berlin A."/>
            <person name="Brown A."/>
            <person name="Chapman S.B."/>
            <person name="Chen Z."/>
            <person name="Dunbar C."/>
            <person name="Freedman E."/>
            <person name="Gearin G."/>
            <person name="Gellesch M."/>
            <person name="Goldberg J."/>
            <person name="Griggs A."/>
            <person name="Gujja S."/>
            <person name="Heiman D."/>
            <person name="Howarth C."/>
            <person name="Larson L."/>
            <person name="Lui A."/>
            <person name="MacDonald P.J.P."/>
            <person name="Montmayeur A."/>
            <person name="Murphy C."/>
            <person name="Neiman D."/>
            <person name="Pearson M."/>
            <person name="Priest M."/>
            <person name="Roberts A."/>
            <person name="Saif S."/>
            <person name="Shea T."/>
            <person name="Shenoy N."/>
            <person name="Sisk P."/>
            <person name="Stolte C."/>
            <person name="Sykes S."/>
            <person name="Wortman J."/>
            <person name="Nusbaum C."/>
            <person name="Birren B."/>
        </authorList>
    </citation>
    <scope>NUCLEOTIDE SEQUENCE [LARGE SCALE GENOMIC DNA]</scope>
    <source>
        <strain evidence="2 3">India VII</strain>
    </source>
</reference>
<evidence type="ECO:0000256" key="1">
    <source>
        <dbReference type="SAM" id="Phobius"/>
    </source>
</evidence>
<sequence length="268" mass="31761">MNILKNAFVNQKVKFLFIINVVTFVILALSKTNCHDERVIDKSFKYEKKLHITLDIRSQRLLAKHENKYELKRTTLQYRGPEYGENYNKVNDKKYNPAYTNLRIDRSNNLEAYKKNYNRRYATKKGLEKLDCYYENKVFDNFGKLEKLAEKINNKKALKRIIYKKYGLKRILIFLFPLLGLIIPVYLMVNDRHFVFNCDKSQTRMSSTLNTTVRVINHKACGHIEFPSYILNAIFFCGFLLISLSALFYIYKKHVKYESLKAGKCKLN</sequence>
<protein>
    <recommendedName>
        <fullName evidence="4">Variable surface protein Vir35</fullName>
    </recommendedName>
</protein>
<gene>
    <name evidence="2" type="ORF">PVIIG_05455</name>
</gene>
<evidence type="ECO:0008006" key="4">
    <source>
        <dbReference type="Google" id="ProtNLM"/>
    </source>
</evidence>
<keyword evidence="1" id="KW-0812">Transmembrane</keyword>
<dbReference type="Proteomes" id="UP000053562">
    <property type="component" value="Unassembled WGS sequence"/>
</dbReference>
<dbReference type="InterPro" id="IPR022139">
    <property type="entry name" value="Fam-L/Fam-M-like_plasmodium"/>
</dbReference>
<evidence type="ECO:0000313" key="2">
    <source>
        <dbReference type="EMBL" id="KMZ76611.1"/>
    </source>
</evidence>
<feature type="transmembrane region" description="Helical" evidence="1">
    <location>
        <begin position="229"/>
        <end position="251"/>
    </location>
</feature>
<keyword evidence="1" id="KW-1133">Transmembrane helix</keyword>
<name>A0A0J9S1I4_PLAVI</name>